<dbReference type="EC" id="1.4.3.-" evidence="3"/>
<dbReference type="PANTHER" id="PTHR13847:SF281">
    <property type="entry name" value="FAD DEPENDENT OXIDOREDUCTASE DOMAIN-CONTAINING PROTEIN"/>
    <property type="match status" value="1"/>
</dbReference>
<dbReference type="GO" id="GO:0016491">
    <property type="term" value="F:oxidoreductase activity"/>
    <property type="evidence" value="ECO:0007669"/>
    <property type="project" value="UniProtKB-KW"/>
</dbReference>
<dbReference type="RefSeq" id="WP_119841098.1">
    <property type="nucleotide sequence ID" value="NZ_CP060436.1"/>
</dbReference>
<dbReference type="AlphaFoldDB" id="A0A418SBF8"/>
<sequence>MTPSSQNPRRIYGDYTYSRAPIDSCYWAEAIPEAALAHPPARGRITTRIAVVGGGYTGLNAALALAESRAEVTLLDAEFPGFGASGRNGGFCCLGSHRASDAQLRKFGKDGPGEVHRAEAAAIAHVEALIGRFGIDVDRHSQGETVMAHSPRAMEALRRKAPALSRDFNAEVRLIERADLAAEGLYSPLWHGAMHMPLGFALHPRKYLAGLVQAAEHAGAVIHGGSPVLSVSHTGKRHLLRTPDAEIEAERVIFATNGYTAETLLPWLRGRFLPAQSSVLTTRRMTQTELEAQSYTSRQMSYEDRRMLHYFHLTPDGRMVFGQRGALLSSPRNEARVAARVRADFDAAFPAWSHVETPHHWSGMVCLTASLTPYCGPVPGMDGVFAGFGYHGNGVAMASYCGAMLADLALGQPTRALLPKAFAAPPPRFPLGRFRRAFLMAEYASARLLDR</sequence>
<dbReference type="Proteomes" id="UP000283786">
    <property type="component" value="Chromosome"/>
</dbReference>
<dbReference type="KEGG" id="palw:PSAL_026460"/>
<evidence type="ECO:0000256" key="1">
    <source>
        <dbReference type="ARBA" id="ARBA00023002"/>
    </source>
</evidence>
<dbReference type="InterPro" id="IPR006076">
    <property type="entry name" value="FAD-dep_OxRdtase"/>
</dbReference>
<dbReference type="OrthoDB" id="9806601at2"/>
<feature type="domain" description="FAD dependent oxidoreductase" evidence="2">
    <location>
        <begin position="48"/>
        <end position="408"/>
    </location>
</feature>
<dbReference type="SUPFAM" id="SSF51905">
    <property type="entry name" value="FAD/NAD(P)-binding domain"/>
    <property type="match status" value="1"/>
</dbReference>
<evidence type="ECO:0000313" key="3">
    <source>
        <dbReference type="EMBL" id="QPM91393.1"/>
    </source>
</evidence>
<dbReference type="PANTHER" id="PTHR13847">
    <property type="entry name" value="SARCOSINE DEHYDROGENASE-RELATED"/>
    <property type="match status" value="1"/>
</dbReference>
<dbReference type="InterPro" id="IPR036188">
    <property type="entry name" value="FAD/NAD-bd_sf"/>
</dbReference>
<accession>A0A418SBF8</accession>
<evidence type="ECO:0000313" key="4">
    <source>
        <dbReference type="Proteomes" id="UP000283786"/>
    </source>
</evidence>
<reference evidence="3 4" key="1">
    <citation type="submission" date="2020-08" db="EMBL/GenBank/DDBJ databases">
        <title>Genome sequence of Rhodobacteraceae bacterium Lw-13e.</title>
        <authorList>
            <person name="Poehlein A."/>
            <person name="Wolter L."/>
            <person name="Daniel R."/>
            <person name="Brinkhoff T."/>
        </authorList>
    </citation>
    <scope>NUCLEOTIDE SEQUENCE [LARGE SCALE GENOMIC DNA]</scope>
    <source>
        <strain evidence="3 4">Lw-13e</strain>
    </source>
</reference>
<dbReference type="Pfam" id="PF01266">
    <property type="entry name" value="DAO"/>
    <property type="match status" value="1"/>
</dbReference>
<dbReference type="EMBL" id="CP060436">
    <property type="protein sequence ID" value="QPM91393.1"/>
    <property type="molecule type" value="Genomic_DNA"/>
</dbReference>
<proteinExistence type="predicted"/>
<keyword evidence="1 3" id="KW-0560">Oxidoreductase</keyword>
<organism evidence="3 4">
    <name type="scientific">Pseudooceanicola algae</name>
    <dbReference type="NCBI Taxonomy" id="1537215"/>
    <lineage>
        <taxon>Bacteria</taxon>
        <taxon>Pseudomonadati</taxon>
        <taxon>Pseudomonadota</taxon>
        <taxon>Alphaproteobacteria</taxon>
        <taxon>Rhodobacterales</taxon>
        <taxon>Paracoccaceae</taxon>
        <taxon>Pseudooceanicola</taxon>
    </lineage>
</organism>
<dbReference type="Gene3D" id="3.30.9.10">
    <property type="entry name" value="D-Amino Acid Oxidase, subunit A, domain 2"/>
    <property type="match status" value="1"/>
</dbReference>
<keyword evidence="4" id="KW-1185">Reference proteome</keyword>
<evidence type="ECO:0000259" key="2">
    <source>
        <dbReference type="Pfam" id="PF01266"/>
    </source>
</evidence>
<gene>
    <name evidence="3" type="primary">puuB_2</name>
    <name evidence="3" type="ORF">PSAL_026460</name>
</gene>
<name>A0A418SBF8_9RHOB</name>
<dbReference type="Gene3D" id="3.50.50.60">
    <property type="entry name" value="FAD/NAD(P)-binding domain"/>
    <property type="match status" value="1"/>
</dbReference>
<dbReference type="GO" id="GO:0005737">
    <property type="term" value="C:cytoplasm"/>
    <property type="evidence" value="ECO:0007669"/>
    <property type="project" value="TreeGrafter"/>
</dbReference>
<protein>
    <submittedName>
        <fullName evidence="3">Gamma-glutamylputrescine oxidoreductase</fullName>
        <ecNumber evidence="3">1.4.3.-</ecNumber>
    </submittedName>
</protein>